<keyword evidence="1" id="KW-0472">Membrane</keyword>
<feature type="transmembrane region" description="Helical" evidence="1">
    <location>
        <begin position="356"/>
        <end position="378"/>
    </location>
</feature>
<name>A0A2S5KTP7_9PROT</name>
<sequence>MADLLSMLSPMFFLLSAAGCVVGIIFGAIPGLTATMAVAVCLPLTYSLGLQAALSLLIGLYVGGISGGLVPAILLNIPGTPSSITTTFDGHPMAQRGEAERALKICIFASLFGGLFSAVLLYFFAPLLADFAIKFSYVEKFLIILFAMTVIASLAKNVLAGIFSGLLGVLISLIGAYDTSSGGNGDFRLMLPFMEPYLESGFSLLPVLIGLFGLAAIFEDAEKGVRENHAEMASINKQGQPFRFNAFRGQVGNLLRSSFIGTFIGLLPGIGGSAASVLAYTQQKNLSKHPEQMGKGAVEGLVASESANNGLTGGALIPLLALGIPGDSTTAVLIGAFTLQGIQVGPLFIQDNMNTWNAMIIALFFANFVMYFFMFYAIRYIAKVAMVPKYYLFPIIIVMCVVGAYAINYGIMFDVWTLLIFGLLGYLGSKVGLEVAPFVIGFILGKSAEVYFVKSLESFGNLSIFFTKSPIAVFMWVLILASVGFSIYVHRKTKQQQHQQETAYVEATPAGHKS</sequence>
<feature type="transmembrane region" description="Helical" evidence="1">
    <location>
        <begin position="12"/>
        <end position="40"/>
    </location>
</feature>
<evidence type="ECO:0000256" key="1">
    <source>
        <dbReference type="SAM" id="Phobius"/>
    </source>
</evidence>
<evidence type="ECO:0000259" key="2">
    <source>
        <dbReference type="Pfam" id="PF01970"/>
    </source>
</evidence>
<feature type="transmembrane region" description="Helical" evidence="1">
    <location>
        <begin position="258"/>
        <end position="280"/>
    </location>
</feature>
<reference evidence="3 4" key="1">
    <citation type="submission" date="2018-02" db="EMBL/GenBank/DDBJ databases">
        <title>novel marine gammaproteobacteria from coastal saline agro ecosystem.</title>
        <authorList>
            <person name="Krishnan R."/>
            <person name="Ramesh Kumar N."/>
        </authorList>
    </citation>
    <scope>NUCLEOTIDE SEQUENCE [LARGE SCALE GENOMIC DNA]</scope>
    <source>
        <strain evidence="3 4">228</strain>
    </source>
</reference>
<dbReference type="OrthoDB" id="9781349at2"/>
<feature type="transmembrane region" description="Helical" evidence="1">
    <location>
        <begin position="197"/>
        <end position="218"/>
    </location>
</feature>
<comment type="caution">
    <text evidence="3">The sequence shown here is derived from an EMBL/GenBank/DDBJ whole genome shotgun (WGS) entry which is preliminary data.</text>
</comment>
<feature type="transmembrane region" description="Helical" evidence="1">
    <location>
        <begin position="158"/>
        <end position="177"/>
    </location>
</feature>
<proteinExistence type="predicted"/>
<feature type="transmembrane region" description="Helical" evidence="1">
    <location>
        <begin position="131"/>
        <end position="151"/>
    </location>
</feature>
<keyword evidence="1" id="KW-1133">Transmembrane helix</keyword>
<dbReference type="EMBL" id="PRLP01000017">
    <property type="protein sequence ID" value="PPC78231.1"/>
    <property type="molecule type" value="Genomic_DNA"/>
</dbReference>
<keyword evidence="1" id="KW-0812">Transmembrane</keyword>
<dbReference type="Proteomes" id="UP000238196">
    <property type="component" value="Unassembled WGS sequence"/>
</dbReference>
<dbReference type="Pfam" id="PF01970">
    <property type="entry name" value="TctA"/>
    <property type="match status" value="1"/>
</dbReference>
<protein>
    <recommendedName>
        <fullName evidence="2">DUF112 domain-containing protein</fullName>
    </recommendedName>
</protein>
<dbReference type="PANTHER" id="PTHR35342:SF5">
    <property type="entry name" value="TRICARBOXYLIC TRANSPORT PROTEIN"/>
    <property type="match status" value="1"/>
</dbReference>
<feature type="transmembrane region" description="Helical" evidence="1">
    <location>
        <begin position="102"/>
        <end position="125"/>
    </location>
</feature>
<dbReference type="InterPro" id="IPR002823">
    <property type="entry name" value="DUF112_TM"/>
</dbReference>
<feature type="transmembrane region" description="Helical" evidence="1">
    <location>
        <begin position="390"/>
        <end position="407"/>
    </location>
</feature>
<feature type="transmembrane region" description="Helical" evidence="1">
    <location>
        <begin position="473"/>
        <end position="490"/>
    </location>
</feature>
<accession>A0A2S5KTP7</accession>
<organism evidence="3 4">
    <name type="scientific">Proteobacteria bacterium 228</name>
    <dbReference type="NCBI Taxonomy" id="2083153"/>
    <lineage>
        <taxon>Bacteria</taxon>
        <taxon>Pseudomonadati</taxon>
        <taxon>Pseudomonadota</taxon>
    </lineage>
</organism>
<evidence type="ECO:0000313" key="4">
    <source>
        <dbReference type="Proteomes" id="UP000238196"/>
    </source>
</evidence>
<dbReference type="PANTHER" id="PTHR35342">
    <property type="entry name" value="TRICARBOXYLIC TRANSPORT PROTEIN"/>
    <property type="match status" value="1"/>
</dbReference>
<dbReference type="AlphaFoldDB" id="A0A2S5KTP7"/>
<feature type="domain" description="DUF112" evidence="2">
    <location>
        <begin position="14"/>
        <end position="440"/>
    </location>
</feature>
<evidence type="ECO:0000313" key="3">
    <source>
        <dbReference type="EMBL" id="PPC78231.1"/>
    </source>
</evidence>
<gene>
    <name evidence="3" type="ORF">C4K68_06245</name>
</gene>
<feature type="transmembrane region" description="Helical" evidence="1">
    <location>
        <begin position="52"/>
        <end position="75"/>
    </location>
</feature>